<keyword evidence="3 6" id="KW-0479">Metal-binding</keyword>
<dbReference type="SMART" id="SM00829">
    <property type="entry name" value="PKS_ER"/>
    <property type="match status" value="1"/>
</dbReference>
<evidence type="ECO:0000256" key="4">
    <source>
        <dbReference type="ARBA" id="ARBA00022833"/>
    </source>
</evidence>
<dbReference type="Pfam" id="PF00107">
    <property type="entry name" value="ADH_zinc_N"/>
    <property type="match status" value="1"/>
</dbReference>
<evidence type="ECO:0000256" key="3">
    <source>
        <dbReference type="ARBA" id="ARBA00022723"/>
    </source>
</evidence>
<keyword evidence="4 6" id="KW-0862">Zinc</keyword>
<dbReference type="InterPro" id="IPR020843">
    <property type="entry name" value="ER"/>
</dbReference>
<organism evidence="8 9">
    <name type="scientific">Lentinula raphanica</name>
    <dbReference type="NCBI Taxonomy" id="153919"/>
    <lineage>
        <taxon>Eukaryota</taxon>
        <taxon>Fungi</taxon>
        <taxon>Dikarya</taxon>
        <taxon>Basidiomycota</taxon>
        <taxon>Agaricomycotina</taxon>
        <taxon>Agaricomycetes</taxon>
        <taxon>Agaricomycetidae</taxon>
        <taxon>Agaricales</taxon>
        <taxon>Marasmiineae</taxon>
        <taxon>Omphalotaceae</taxon>
        <taxon>Lentinula</taxon>
    </lineage>
</organism>
<dbReference type="InterPro" id="IPR011032">
    <property type="entry name" value="GroES-like_sf"/>
</dbReference>
<protein>
    <submittedName>
        <fullName evidence="8">Alcohol dehydogenase</fullName>
    </submittedName>
</protein>
<evidence type="ECO:0000256" key="5">
    <source>
        <dbReference type="ARBA" id="ARBA00023002"/>
    </source>
</evidence>
<dbReference type="SUPFAM" id="SSF50129">
    <property type="entry name" value="GroES-like"/>
    <property type="match status" value="1"/>
</dbReference>
<evidence type="ECO:0000313" key="8">
    <source>
        <dbReference type="EMBL" id="KAJ3835857.1"/>
    </source>
</evidence>
<dbReference type="PANTHER" id="PTHR42940">
    <property type="entry name" value="ALCOHOL DEHYDROGENASE 1-RELATED"/>
    <property type="match status" value="1"/>
</dbReference>
<dbReference type="InterPro" id="IPR036291">
    <property type="entry name" value="NAD(P)-bd_dom_sf"/>
</dbReference>
<keyword evidence="9" id="KW-1185">Reference proteome</keyword>
<keyword evidence="5" id="KW-0560">Oxidoreductase</keyword>
<comment type="cofactor">
    <cofactor evidence="1 6">
        <name>Zn(2+)</name>
        <dbReference type="ChEBI" id="CHEBI:29105"/>
    </cofactor>
</comment>
<comment type="caution">
    <text evidence="8">The sequence shown here is derived from an EMBL/GenBank/DDBJ whole genome shotgun (WGS) entry which is preliminary data.</text>
</comment>
<gene>
    <name evidence="8" type="ORF">F5878DRAFT_626772</name>
</gene>
<feature type="domain" description="Enoyl reductase (ER)" evidence="7">
    <location>
        <begin position="16"/>
        <end position="347"/>
    </location>
</feature>
<dbReference type="GO" id="GO:0004022">
    <property type="term" value="F:alcohol dehydrogenase (NAD+) activity"/>
    <property type="evidence" value="ECO:0007669"/>
    <property type="project" value="TreeGrafter"/>
</dbReference>
<dbReference type="InterPro" id="IPR002328">
    <property type="entry name" value="ADH_Zn_CS"/>
</dbReference>
<name>A0AA38UAQ6_9AGAR</name>
<evidence type="ECO:0000256" key="1">
    <source>
        <dbReference type="ARBA" id="ARBA00001947"/>
    </source>
</evidence>
<proteinExistence type="inferred from homology"/>
<dbReference type="GO" id="GO:0008270">
    <property type="term" value="F:zinc ion binding"/>
    <property type="evidence" value="ECO:0007669"/>
    <property type="project" value="InterPro"/>
</dbReference>
<dbReference type="GO" id="GO:0005737">
    <property type="term" value="C:cytoplasm"/>
    <property type="evidence" value="ECO:0007669"/>
    <property type="project" value="TreeGrafter"/>
</dbReference>
<evidence type="ECO:0000256" key="2">
    <source>
        <dbReference type="ARBA" id="ARBA00008072"/>
    </source>
</evidence>
<dbReference type="Gene3D" id="3.40.50.720">
    <property type="entry name" value="NAD(P)-binding Rossmann-like Domain"/>
    <property type="match status" value="1"/>
</dbReference>
<dbReference type="PROSITE" id="PS00059">
    <property type="entry name" value="ADH_ZINC"/>
    <property type="match status" value="1"/>
</dbReference>
<evidence type="ECO:0000256" key="6">
    <source>
        <dbReference type="RuleBase" id="RU361277"/>
    </source>
</evidence>
<dbReference type="CDD" id="cd08254">
    <property type="entry name" value="hydroxyacyl_CoA_DH"/>
    <property type="match status" value="1"/>
</dbReference>
<accession>A0AA38UAQ6</accession>
<dbReference type="Pfam" id="PF08240">
    <property type="entry name" value="ADH_N"/>
    <property type="match status" value="1"/>
</dbReference>
<evidence type="ECO:0000259" key="7">
    <source>
        <dbReference type="SMART" id="SM00829"/>
    </source>
</evidence>
<dbReference type="AlphaFoldDB" id="A0AA38UAQ6"/>
<dbReference type="Proteomes" id="UP001163846">
    <property type="component" value="Unassembled WGS sequence"/>
</dbReference>
<dbReference type="PANTHER" id="PTHR42940:SF8">
    <property type="entry name" value="VACUOLAR PROTEIN SORTING-ASSOCIATED PROTEIN 11"/>
    <property type="match status" value="1"/>
</dbReference>
<dbReference type="EMBL" id="MU806370">
    <property type="protein sequence ID" value="KAJ3835857.1"/>
    <property type="molecule type" value="Genomic_DNA"/>
</dbReference>
<dbReference type="Gene3D" id="3.90.180.10">
    <property type="entry name" value="Medium-chain alcohol dehydrogenases, catalytic domain"/>
    <property type="match status" value="1"/>
</dbReference>
<dbReference type="InterPro" id="IPR013154">
    <property type="entry name" value="ADH-like_N"/>
</dbReference>
<evidence type="ECO:0000313" key="9">
    <source>
        <dbReference type="Proteomes" id="UP001163846"/>
    </source>
</evidence>
<comment type="similarity">
    <text evidence="2 6">Belongs to the zinc-containing alcohol dehydrogenase family.</text>
</comment>
<dbReference type="SUPFAM" id="SSF51735">
    <property type="entry name" value="NAD(P)-binding Rossmann-fold domains"/>
    <property type="match status" value="1"/>
</dbReference>
<dbReference type="InterPro" id="IPR013149">
    <property type="entry name" value="ADH-like_C"/>
</dbReference>
<reference evidence="8" key="1">
    <citation type="submission" date="2022-08" db="EMBL/GenBank/DDBJ databases">
        <authorList>
            <consortium name="DOE Joint Genome Institute"/>
            <person name="Min B."/>
            <person name="Riley R."/>
            <person name="Sierra-Patev S."/>
            <person name="Naranjo-Ortiz M."/>
            <person name="Looney B."/>
            <person name="Konkel Z."/>
            <person name="Slot J.C."/>
            <person name="Sakamoto Y."/>
            <person name="Steenwyk J.L."/>
            <person name="Rokas A."/>
            <person name="Carro J."/>
            <person name="Camarero S."/>
            <person name="Ferreira P."/>
            <person name="Molpeceres G."/>
            <person name="Ruiz-Duenas F.J."/>
            <person name="Serrano A."/>
            <person name="Henrissat B."/>
            <person name="Drula E."/>
            <person name="Hughes K.W."/>
            <person name="Mata J.L."/>
            <person name="Ishikawa N.K."/>
            <person name="Vargas-Isla R."/>
            <person name="Ushijima S."/>
            <person name="Smith C.A."/>
            <person name="Ahrendt S."/>
            <person name="Andreopoulos W."/>
            <person name="He G."/>
            <person name="Labutti K."/>
            <person name="Lipzen A."/>
            <person name="Ng V."/>
            <person name="Sandor L."/>
            <person name="Barry K."/>
            <person name="Martinez A.T."/>
            <person name="Xiao Y."/>
            <person name="Gibbons J.G."/>
            <person name="Terashima K."/>
            <person name="Hibbett D.S."/>
            <person name="Grigoriev I.V."/>
        </authorList>
    </citation>
    <scope>NUCLEOTIDE SEQUENCE</scope>
    <source>
        <strain evidence="8">TFB9207</strain>
    </source>
</reference>
<sequence>MPNLEGEMVAYRWFPGAKTLTKAKVAIPEPADDEVLVKVLAAGMCHSDMLYYDVAFEHTRTEPFTMGHEGAGVVIALGKHVPSSFPDVHVNQYVVIHGRNPCLSTTCPVCSTNADNLCTQYYPYGLGIDGCYAPYVTVAARAVVPVNATEDIIPPPLAAVSTDAVLTSYHALKDLRVGEIVLVVGVGGLGINAVQIAKYVRNAKVVIASDTRDIMLRKALEVGADYAVKPHELQHLLSSNNLSIDTACDFVGSATSFRSVLEHVRSRGTIIVVGLGEVVVELPLVSAAKKEVTIKTSMWGTKKELAEVLALVKEKKITPLTETKPLDQAIEVFENMRLSKLQGRVVLIPGQ</sequence>